<dbReference type="GO" id="GO:0006508">
    <property type="term" value="P:proteolysis"/>
    <property type="evidence" value="ECO:0007669"/>
    <property type="project" value="UniProtKB-KW"/>
</dbReference>
<dbReference type="PANTHER" id="PTHR12283:SF6">
    <property type="entry name" value="GLUTAMINYL-PEPTIDE CYCLOTRANSFERASE-RELATED"/>
    <property type="match status" value="1"/>
</dbReference>
<gene>
    <name evidence="5" type="ORF">K469DRAFT_716866</name>
</gene>
<comment type="similarity">
    <text evidence="3">Belongs to the peptidase M28 family.</text>
</comment>
<evidence type="ECO:0000256" key="1">
    <source>
        <dbReference type="ARBA" id="ARBA00022679"/>
    </source>
</evidence>
<dbReference type="EMBL" id="ML994615">
    <property type="protein sequence ID" value="KAF2192341.1"/>
    <property type="molecule type" value="Genomic_DNA"/>
</dbReference>
<protein>
    <recommendedName>
        <fullName evidence="3">Peptide hydrolase</fullName>
        <ecNumber evidence="3">3.4.-.-</ecNumber>
    </recommendedName>
</protein>
<dbReference type="PANTHER" id="PTHR12283">
    <property type="entry name" value="GLUTAMINYL-PEPTIDE CYCLOTRANSFERASE"/>
    <property type="match status" value="1"/>
</dbReference>
<proteinExistence type="inferred from homology"/>
<dbReference type="InterPro" id="IPR037457">
    <property type="entry name" value="M28_QC"/>
</dbReference>
<dbReference type="SUPFAM" id="SSF53187">
    <property type="entry name" value="Zn-dependent exopeptidases"/>
    <property type="match status" value="1"/>
</dbReference>
<reference evidence="5" key="1">
    <citation type="journal article" date="2020" name="Stud. Mycol.">
        <title>101 Dothideomycetes genomes: a test case for predicting lifestyles and emergence of pathogens.</title>
        <authorList>
            <person name="Haridas S."/>
            <person name="Albert R."/>
            <person name="Binder M."/>
            <person name="Bloem J."/>
            <person name="Labutti K."/>
            <person name="Salamov A."/>
            <person name="Andreopoulos B."/>
            <person name="Baker S."/>
            <person name="Barry K."/>
            <person name="Bills G."/>
            <person name="Bluhm B."/>
            <person name="Cannon C."/>
            <person name="Castanera R."/>
            <person name="Culley D."/>
            <person name="Daum C."/>
            <person name="Ezra D."/>
            <person name="Gonzalez J."/>
            <person name="Henrissat B."/>
            <person name="Kuo A."/>
            <person name="Liang C."/>
            <person name="Lipzen A."/>
            <person name="Lutzoni F."/>
            <person name="Magnuson J."/>
            <person name="Mondo S."/>
            <person name="Nolan M."/>
            <person name="Ohm R."/>
            <person name="Pangilinan J."/>
            <person name="Park H.-J."/>
            <person name="Ramirez L."/>
            <person name="Alfaro M."/>
            <person name="Sun H."/>
            <person name="Tritt A."/>
            <person name="Yoshinaga Y."/>
            <person name="Zwiers L.-H."/>
            <person name="Turgeon B."/>
            <person name="Goodwin S."/>
            <person name="Spatafora J."/>
            <person name="Crous P."/>
            <person name="Grigoriev I."/>
        </authorList>
    </citation>
    <scope>NUCLEOTIDE SEQUENCE</scope>
    <source>
        <strain evidence="5">CBS 207.26</strain>
    </source>
</reference>
<evidence type="ECO:0000313" key="5">
    <source>
        <dbReference type="EMBL" id="KAF2192341.1"/>
    </source>
</evidence>
<feature type="signal peptide" evidence="3">
    <location>
        <begin position="1"/>
        <end position="18"/>
    </location>
</feature>
<feature type="chain" id="PRO_5025709995" description="Peptide hydrolase" evidence="3">
    <location>
        <begin position="19"/>
        <end position="387"/>
    </location>
</feature>
<dbReference type="InterPro" id="IPR040234">
    <property type="entry name" value="QC/QCL"/>
</dbReference>
<organism evidence="5 6">
    <name type="scientific">Zopfia rhizophila CBS 207.26</name>
    <dbReference type="NCBI Taxonomy" id="1314779"/>
    <lineage>
        <taxon>Eukaryota</taxon>
        <taxon>Fungi</taxon>
        <taxon>Dikarya</taxon>
        <taxon>Ascomycota</taxon>
        <taxon>Pezizomycotina</taxon>
        <taxon>Dothideomycetes</taxon>
        <taxon>Dothideomycetes incertae sedis</taxon>
        <taxon>Zopfiaceae</taxon>
        <taxon>Zopfia</taxon>
    </lineage>
</organism>
<dbReference type="CDD" id="cd03880">
    <property type="entry name" value="M28_QC_like"/>
    <property type="match status" value="1"/>
</dbReference>
<keyword evidence="1" id="KW-0808">Transferase</keyword>
<evidence type="ECO:0000313" key="6">
    <source>
        <dbReference type="Proteomes" id="UP000800200"/>
    </source>
</evidence>
<keyword evidence="6" id="KW-1185">Reference proteome</keyword>
<keyword evidence="2" id="KW-0012">Acyltransferase</keyword>
<dbReference type="EC" id="3.4.-.-" evidence="3"/>
<feature type="domain" description="Peptidase M28" evidence="4">
    <location>
        <begin position="111"/>
        <end position="360"/>
    </location>
</feature>
<dbReference type="InterPro" id="IPR007484">
    <property type="entry name" value="Peptidase_M28"/>
</dbReference>
<dbReference type="Pfam" id="PF04389">
    <property type="entry name" value="Peptidase_M28"/>
    <property type="match status" value="1"/>
</dbReference>
<name>A0A6A6EM23_9PEZI</name>
<keyword evidence="3" id="KW-0862">Zinc</keyword>
<keyword evidence="3" id="KW-0479">Metal-binding</keyword>
<dbReference type="GO" id="GO:0008270">
    <property type="term" value="F:zinc ion binding"/>
    <property type="evidence" value="ECO:0007669"/>
    <property type="project" value="TreeGrafter"/>
</dbReference>
<evidence type="ECO:0000256" key="3">
    <source>
        <dbReference type="RuleBase" id="RU361240"/>
    </source>
</evidence>
<dbReference type="GO" id="GO:0008233">
    <property type="term" value="F:peptidase activity"/>
    <property type="evidence" value="ECO:0007669"/>
    <property type="project" value="UniProtKB-KW"/>
</dbReference>
<dbReference type="FunFam" id="3.40.630.10:FF:000074">
    <property type="entry name" value="Peptide hydrolase"/>
    <property type="match status" value="1"/>
</dbReference>
<evidence type="ECO:0000259" key="4">
    <source>
        <dbReference type="Pfam" id="PF04389"/>
    </source>
</evidence>
<keyword evidence="3" id="KW-0378">Hydrolase</keyword>
<sequence>MLIFYAIFLSLILSLGSAYSTLSDDTLKNLPSPGDDFHIKQGSILAPILIPRVSGTEGNAAVLRHFVDFFKTHLPKWNLEFHNSTSTTPTSNGKQIPFVNLIATRDPPGAQVGEVGRLALVAHYDSKLTPTGFIGATDSAAPCAMLLHLARNIDAALTKKWGAMAAEGIDELDEQKGVQILLLDGEEAFQSWTDTDSLYGSRALASDWERSFHPAMSTYRTPLDSISLFVLLDLLGASSPNVPSYFKTTHWAYKNMAAIEHRLRELGIFKSSPNHSSKMEKRKNKKPRAEPHFLVDAEKGDKMFMGGFVQDDHVPFMARGVEILHLIPTPFPRVWHEMDDDGDHLDMDTVEDWTRLVTAFAGEWMELEGFFDFKKEKRKESYEKTEL</sequence>
<dbReference type="Proteomes" id="UP000800200">
    <property type="component" value="Unassembled WGS sequence"/>
</dbReference>
<keyword evidence="3" id="KW-0645">Protease</keyword>
<accession>A0A6A6EM23</accession>
<evidence type="ECO:0000256" key="2">
    <source>
        <dbReference type="ARBA" id="ARBA00023315"/>
    </source>
</evidence>
<dbReference type="OrthoDB" id="3907302at2759"/>
<dbReference type="Gene3D" id="3.40.630.10">
    <property type="entry name" value="Zn peptidases"/>
    <property type="match status" value="1"/>
</dbReference>
<dbReference type="GO" id="GO:0016603">
    <property type="term" value="F:glutaminyl-peptide cyclotransferase activity"/>
    <property type="evidence" value="ECO:0007669"/>
    <property type="project" value="InterPro"/>
</dbReference>
<keyword evidence="3" id="KW-0732">Signal</keyword>
<dbReference type="AlphaFoldDB" id="A0A6A6EM23"/>